<evidence type="ECO:0000313" key="3">
    <source>
        <dbReference type="Proteomes" id="UP000215137"/>
    </source>
</evidence>
<name>A0A248TLD7_9BACI</name>
<evidence type="ECO:0000256" key="1">
    <source>
        <dbReference type="SAM" id="MobiDB-lite"/>
    </source>
</evidence>
<feature type="region of interest" description="Disordered" evidence="1">
    <location>
        <begin position="28"/>
        <end position="71"/>
    </location>
</feature>
<dbReference type="RefSeq" id="WP_095372520.1">
    <property type="nucleotide sequence ID" value="NZ_CP022983.1"/>
</dbReference>
<dbReference type="Proteomes" id="UP000215137">
    <property type="component" value="Chromosome"/>
</dbReference>
<gene>
    <name evidence="2" type="ORF">CKF48_17630</name>
</gene>
<reference evidence="2 3" key="1">
    <citation type="submission" date="2017-08" db="EMBL/GenBank/DDBJ databases">
        <title>Complete Genome Sequence of Bacillus kochii Oregon-R-modENCODE STRAIN BDGP4, isolated from Drosophila melanogaster gut.</title>
        <authorList>
            <person name="Wan K.H."/>
            <person name="Yu C."/>
            <person name="Park S."/>
            <person name="Hammonds A.S."/>
            <person name="Booth B.W."/>
            <person name="Celniker S.E."/>
        </authorList>
    </citation>
    <scope>NUCLEOTIDE SEQUENCE [LARGE SCALE GENOMIC DNA]</scope>
    <source>
        <strain evidence="2 3">BDGP4</strain>
    </source>
</reference>
<feature type="compositionally biased region" description="Low complexity" evidence="1">
    <location>
        <begin position="119"/>
        <end position="130"/>
    </location>
</feature>
<dbReference type="AlphaFoldDB" id="A0A248TLD7"/>
<protein>
    <submittedName>
        <fullName evidence="2">Uncharacterized protein</fullName>
    </submittedName>
</protein>
<dbReference type="KEGG" id="bko:CKF48_17630"/>
<proteinExistence type="predicted"/>
<sequence>MIDFLLENPLLLVFLIGIITSLFGKKVNDQQSDKQKQPRGKSVEEQEEARRQMMDAEKQEEGPPVYDRNEEKLKRYAKATMQEAGVEVSDRKKEAEERLADLRKQKEEAQKRASAFLSATKNKNVANNNVDQPSMRVSNKQLVDAVVWSEILGQPRSRNPHRTMKRK</sequence>
<feature type="region of interest" description="Disordered" evidence="1">
    <location>
        <begin position="104"/>
        <end position="137"/>
    </location>
</feature>
<accession>A0A248TLD7</accession>
<evidence type="ECO:0000313" key="2">
    <source>
        <dbReference type="EMBL" id="ASV68955.1"/>
    </source>
</evidence>
<organism evidence="2 3">
    <name type="scientific">Cytobacillus kochii</name>
    <dbReference type="NCBI Taxonomy" id="859143"/>
    <lineage>
        <taxon>Bacteria</taxon>
        <taxon>Bacillati</taxon>
        <taxon>Bacillota</taxon>
        <taxon>Bacilli</taxon>
        <taxon>Bacillales</taxon>
        <taxon>Bacillaceae</taxon>
        <taxon>Cytobacillus</taxon>
    </lineage>
</organism>
<dbReference type="EMBL" id="CP022983">
    <property type="protein sequence ID" value="ASV68955.1"/>
    <property type="molecule type" value="Genomic_DNA"/>
</dbReference>
<keyword evidence="3" id="KW-1185">Reference proteome</keyword>